<dbReference type="EMBL" id="CP012669">
    <property type="protein sequence ID" value="ALE17336.1"/>
    <property type="molecule type" value="Genomic_DNA"/>
</dbReference>
<gene>
    <name evidence="2" type="ORF">AMC99_02050</name>
</gene>
<dbReference type="KEGG" id="aep:AMC99_02050"/>
<evidence type="ECO:0000313" key="2">
    <source>
        <dbReference type="EMBL" id="ALE17336.1"/>
    </source>
</evidence>
<evidence type="ECO:0000313" key="3">
    <source>
        <dbReference type="Proteomes" id="UP000057938"/>
    </source>
</evidence>
<reference evidence="2 3" key="1">
    <citation type="submission" date="2015-09" db="EMBL/GenBank/DDBJ databases">
        <title>Complete genome sequence of a benzo[a]pyrene-degrading bacterium Altererythrobacter epoxidivorans CGMCC 1.7731T.</title>
        <authorList>
            <person name="Li Z."/>
            <person name="Cheng H."/>
            <person name="Huo Y."/>
            <person name="Xu X."/>
        </authorList>
    </citation>
    <scope>NUCLEOTIDE SEQUENCE [LARGE SCALE GENOMIC DNA]</scope>
    <source>
        <strain evidence="2 3">CGMCC 1.7731</strain>
    </source>
</reference>
<feature type="transmembrane region" description="Helical" evidence="1">
    <location>
        <begin position="82"/>
        <end position="100"/>
    </location>
</feature>
<organism evidence="2 3">
    <name type="scientific">Altererythrobacter epoxidivorans</name>
    <dbReference type="NCBI Taxonomy" id="361183"/>
    <lineage>
        <taxon>Bacteria</taxon>
        <taxon>Pseudomonadati</taxon>
        <taxon>Pseudomonadota</taxon>
        <taxon>Alphaproteobacteria</taxon>
        <taxon>Sphingomonadales</taxon>
        <taxon>Erythrobacteraceae</taxon>
        <taxon>Altererythrobacter</taxon>
    </lineage>
</organism>
<dbReference type="OrthoDB" id="648493at2"/>
<feature type="transmembrane region" description="Helical" evidence="1">
    <location>
        <begin position="120"/>
        <end position="138"/>
    </location>
</feature>
<feature type="transmembrane region" description="Helical" evidence="1">
    <location>
        <begin position="173"/>
        <end position="193"/>
    </location>
</feature>
<feature type="transmembrane region" description="Helical" evidence="1">
    <location>
        <begin position="150"/>
        <end position="167"/>
    </location>
</feature>
<dbReference type="PATRIC" id="fig|361183.4.peg.2018"/>
<feature type="transmembrane region" description="Helical" evidence="1">
    <location>
        <begin position="50"/>
        <end position="70"/>
    </location>
</feature>
<keyword evidence="3" id="KW-1185">Reference proteome</keyword>
<dbReference type="STRING" id="361183.AMC99_02050"/>
<name>A0A0M3TAT5_9SPHN</name>
<keyword evidence="1" id="KW-0472">Membrane</keyword>
<accession>A0A0M3TAT5</accession>
<sequence>MATIAHEPTGMAGEHKFFMIASWLLGVMTVGGFAINAAMGRSSFDVPAVYHIHAFFFVGFVALYITQATLAARGNKALHMRLGQVSVIWIPLMLAAGAWLTFKTLQVLGGPPFFDQSEFLVVNLFHLAAFGGLAFAALRMRKQSDWHKRLMFGAMVTVSAPGIARLLPLPFVIPWVFPVLFGVMSLFILAGMMMDRRVHGKVHKAWWWALLVPLAAMGIGEVIGATSYARTWVAGHVAGTPGDERPAEAFLPPGM</sequence>
<dbReference type="AlphaFoldDB" id="A0A0M3TAT5"/>
<protein>
    <submittedName>
        <fullName evidence="2">Uncharacterized protein</fullName>
    </submittedName>
</protein>
<proteinExistence type="predicted"/>
<keyword evidence="1" id="KW-0812">Transmembrane</keyword>
<feature type="transmembrane region" description="Helical" evidence="1">
    <location>
        <begin position="205"/>
        <end position="229"/>
    </location>
</feature>
<dbReference type="Proteomes" id="UP000057938">
    <property type="component" value="Chromosome"/>
</dbReference>
<evidence type="ECO:0000256" key="1">
    <source>
        <dbReference type="SAM" id="Phobius"/>
    </source>
</evidence>
<dbReference type="RefSeq" id="WP_061926169.1">
    <property type="nucleotide sequence ID" value="NZ_CP012669.1"/>
</dbReference>
<feature type="transmembrane region" description="Helical" evidence="1">
    <location>
        <begin position="17"/>
        <end position="38"/>
    </location>
</feature>
<keyword evidence="1" id="KW-1133">Transmembrane helix</keyword>